<dbReference type="Pfam" id="PF12697">
    <property type="entry name" value="Abhydrolase_6"/>
    <property type="match status" value="1"/>
</dbReference>
<dbReference type="SUPFAM" id="SSF53474">
    <property type="entry name" value="alpha/beta-Hydrolases"/>
    <property type="match status" value="1"/>
</dbReference>
<dbReference type="InterPro" id="IPR000073">
    <property type="entry name" value="AB_hydrolase_1"/>
</dbReference>
<keyword evidence="1" id="KW-0812">Transmembrane</keyword>
<dbReference type="AlphaFoldDB" id="A0A5C3QP85"/>
<feature type="domain" description="AB hydrolase-1" evidence="2">
    <location>
        <begin position="138"/>
        <end position="281"/>
    </location>
</feature>
<accession>A0A5C3QP85</accession>
<dbReference type="Gene3D" id="3.40.50.1820">
    <property type="entry name" value="alpha/beta hydrolase"/>
    <property type="match status" value="1"/>
</dbReference>
<dbReference type="STRING" id="1884261.A0A5C3QP85"/>
<evidence type="ECO:0000259" key="2">
    <source>
        <dbReference type="Pfam" id="PF12697"/>
    </source>
</evidence>
<dbReference type="InterPro" id="IPR029058">
    <property type="entry name" value="AB_hydrolase_fold"/>
</dbReference>
<keyword evidence="4" id="KW-1185">Reference proteome</keyword>
<protein>
    <submittedName>
        <fullName evidence="3">Alpha/Beta hydrolase protein</fullName>
    </submittedName>
</protein>
<dbReference type="PANTHER" id="PTHR12277">
    <property type="entry name" value="ALPHA/BETA HYDROLASE DOMAIN-CONTAINING PROTEIN"/>
    <property type="match status" value="1"/>
</dbReference>
<proteinExistence type="predicted"/>
<reference evidence="3 4" key="1">
    <citation type="journal article" date="2019" name="Nat. Ecol. Evol.">
        <title>Megaphylogeny resolves global patterns of mushroom evolution.</title>
        <authorList>
            <person name="Varga T."/>
            <person name="Krizsan K."/>
            <person name="Foldi C."/>
            <person name="Dima B."/>
            <person name="Sanchez-Garcia M."/>
            <person name="Sanchez-Ramirez S."/>
            <person name="Szollosi G.J."/>
            <person name="Szarkandi J.G."/>
            <person name="Papp V."/>
            <person name="Albert L."/>
            <person name="Andreopoulos W."/>
            <person name="Angelini C."/>
            <person name="Antonin V."/>
            <person name="Barry K.W."/>
            <person name="Bougher N.L."/>
            <person name="Buchanan P."/>
            <person name="Buyck B."/>
            <person name="Bense V."/>
            <person name="Catcheside P."/>
            <person name="Chovatia M."/>
            <person name="Cooper J."/>
            <person name="Damon W."/>
            <person name="Desjardin D."/>
            <person name="Finy P."/>
            <person name="Geml J."/>
            <person name="Haridas S."/>
            <person name="Hughes K."/>
            <person name="Justo A."/>
            <person name="Karasinski D."/>
            <person name="Kautmanova I."/>
            <person name="Kiss B."/>
            <person name="Kocsube S."/>
            <person name="Kotiranta H."/>
            <person name="LaButti K.M."/>
            <person name="Lechner B.E."/>
            <person name="Liimatainen K."/>
            <person name="Lipzen A."/>
            <person name="Lukacs Z."/>
            <person name="Mihaltcheva S."/>
            <person name="Morgado L.N."/>
            <person name="Niskanen T."/>
            <person name="Noordeloos M.E."/>
            <person name="Ohm R.A."/>
            <person name="Ortiz-Santana B."/>
            <person name="Ovrebo C."/>
            <person name="Racz N."/>
            <person name="Riley R."/>
            <person name="Savchenko A."/>
            <person name="Shiryaev A."/>
            <person name="Soop K."/>
            <person name="Spirin V."/>
            <person name="Szebenyi C."/>
            <person name="Tomsovsky M."/>
            <person name="Tulloss R.E."/>
            <person name="Uehling J."/>
            <person name="Grigoriev I.V."/>
            <person name="Vagvolgyi C."/>
            <person name="Papp T."/>
            <person name="Martin F.M."/>
            <person name="Miettinen O."/>
            <person name="Hibbett D.S."/>
            <person name="Nagy L.G."/>
        </authorList>
    </citation>
    <scope>NUCLEOTIDE SEQUENCE [LARGE SCALE GENOMIC DNA]</scope>
    <source>
        <strain evidence="3 4">CBS 309.79</strain>
    </source>
</reference>
<dbReference type="GO" id="GO:0006660">
    <property type="term" value="P:phosphatidylserine catabolic process"/>
    <property type="evidence" value="ECO:0007669"/>
    <property type="project" value="TreeGrafter"/>
</dbReference>
<dbReference type="EMBL" id="ML178822">
    <property type="protein sequence ID" value="TFL02351.1"/>
    <property type="molecule type" value="Genomic_DNA"/>
</dbReference>
<evidence type="ECO:0000313" key="3">
    <source>
        <dbReference type="EMBL" id="TFL02351.1"/>
    </source>
</evidence>
<evidence type="ECO:0000256" key="1">
    <source>
        <dbReference type="SAM" id="Phobius"/>
    </source>
</evidence>
<dbReference type="OrthoDB" id="446723at2759"/>
<dbReference type="GO" id="GO:0047372">
    <property type="term" value="F:monoacylglycerol lipase activity"/>
    <property type="evidence" value="ECO:0007669"/>
    <property type="project" value="TreeGrafter"/>
</dbReference>
<keyword evidence="1" id="KW-1133">Transmembrane helix</keyword>
<dbReference type="GO" id="GO:0052651">
    <property type="term" value="P:monoacylglycerol catabolic process"/>
    <property type="evidence" value="ECO:0007669"/>
    <property type="project" value="TreeGrafter"/>
</dbReference>
<organism evidence="3 4">
    <name type="scientific">Pterulicium gracile</name>
    <dbReference type="NCBI Taxonomy" id="1884261"/>
    <lineage>
        <taxon>Eukaryota</taxon>
        <taxon>Fungi</taxon>
        <taxon>Dikarya</taxon>
        <taxon>Basidiomycota</taxon>
        <taxon>Agaricomycotina</taxon>
        <taxon>Agaricomycetes</taxon>
        <taxon>Agaricomycetidae</taxon>
        <taxon>Agaricales</taxon>
        <taxon>Pleurotineae</taxon>
        <taxon>Pterulaceae</taxon>
        <taxon>Pterulicium</taxon>
    </lineage>
</organism>
<name>A0A5C3QP85_9AGAR</name>
<evidence type="ECO:0000313" key="4">
    <source>
        <dbReference type="Proteomes" id="UP000305067"/>
    </source>
</evidence>
<dbReference type="GO" id="GO:0005789">
    <property type="term" value="C:endoplasmic reticulum membrane"/>
    <property type="evidence" value="ECO:0007669"/>
    <property type="project" value="TreeGrafter"/>
</dbReference>
<dbReference type="Proteomes" id="UP000305067">
    <property type="component" value="Unassembled WGS sequence"/>
</dbReference>
<feature type="transmembrane region" description="Helical" evidence="1">
    <location>
        <begin position="36"/>
        <end position="57"/>
    </location>
</feature>
<keyword evidence="1" id="KW-0472">Membrane</keyword>
<gene>
    <name evidence="3" type="ORF">BDV98DRAFT_565681</name>
</gene>
<dbReference type="PANTHER" id="PTHR12277:SF194">
    <property type="entry name" value="FI04476P"/>
    <property type="match status" value="1"/>
</dbReference>
<sequence>MTDDVKAPPSLLADAAVPAVDETSPRTYSLLRRMRYVSTTFGSLYLVAVLLLTIPFIQTHTLYLNALRFPWFAKFDQPAFYGLAPGKTLNLQLNTSDHETLGAWFVFSDHWYRSQPFPPPATPSLESVQTAVQNRPTILFFHGNAATRAFHVRVAHYQAYSARLNVNVLAIDYRGYADSTGRPSEDGLALDARAAWDWLLSHGTKAEDILIVGHSLGTAVSARLAGDLSAEGSRYRGVVMMSPFSSIESVLNTYSILGLFPVMRPLTVIPRAPGLVAKALIHKFDTLDAFHRVTGPTLIAHSVNDMDIPDSHSDVLFDSIIEPHLAEIKRPSIRGNEWKDSDWEEFKNARAIRKDQRAALVQTLDIRNFGILENASLPDRKVSLLKALKGGHDRLGIQEGVQDVMRIMFDL</sequence>
<dbReference type="GO" id="GO:0004622">
    <property type="term" value="F:phosphatidylcholine lysophospholipase activity"/>
    <property type="evidence" value="ECO:0007669"/>
    <property type="project" value="TreeGrafter"/>
</dbReference>
<keyword evidence="3" id="KW-0378">Hydrolase</keyword>